<dbReference type="InterPro" id="IPR035979">
    <property type="entry name" value="RBD_domain_sf"/>
</dbReference>
<keyword evidence="6" id="KW-1185">Reference proteome</keyword>
<protein>
    <recommendedName>
        <fullName evidence="4">RRM domain-containing protein</fullName>
    </recommendedName>
</protein>
<gene>
    <name evidence="5" type="ORF">Rsub_07283</name>
</gene>
<name>A0A2V0PA79_9CHLO</name>
<dbReference type="GO" id="GO:0000028">
    <property type="term" value="P:ribosomal small subunit assembly"/>
    <property type="evidence" value="ECO:0007669"/>
    <property type="project" value="TreeGrafter"/>
</dbReference>
<dbReference type="PANTHER" id="PTHR13191">
    <property type="entry name" value="RIBOSOMAL RNA PROCESSING PROTEIN 7-RELATED"/>
    <property type="match status" value="1"/>
</dbReference>
<organism evidence="5 6">
    <name type="scientific">Raphidocelis subcapitata</name>
    <dbReference type="NCBI Taxonomy" id="307507"/>
    <lineage>
        <taxon>Eukaryota</taxon>
        <taxon>Viridiplantae</taxon>
        <taxon>Chlorophyta</taxon>
        <taxon>core chlorophytes</taxon>
        <taxon>Chlorophyceae</taxon>
        <taxon>CS clade</taxon>
        <taxon>Sphaeropleales</taxon>
        <taxon>Selenastraceae</taxon>
        <taxon>Raphidocelis</taxon>
    </lineage>
</organism>
<dbReference type="InParanoid" id="A0A2V0PA79"/>
<dbReference type="PROSITE" id="PS50102">
    <property type="entry name" value="RRM"/>
    <property type="match status" value="1"/>
</dbReference>
<dbReference type="InterPro" id="IPR040446">
    <property type="entry name" value="RRP7"/>
</dbReference>
<comment type="similarity">
    <text evidence="1">Belongs to the RRP7 family.</text>
</comment>
<dbReference type="GO" id="GO:0032545">
    <property type="term" value="C:CURI complex"/>
    <property type="evidence" value="ECO:0007669"/>
    <property type="project" value="TreeGrafter"/>
</dbReference>
<dbReference type="InterPro" id="IPR000504">
    <property type="entry name" value="RRM_dom"/>
</dbReference>
<dbReference type="InterPro" id="IPR024326">
    <property type="entry name" value="RRP7_C"/>
</dbReference>
<feature type="compositionally biased region" description="Low complexity" evidence="3">
    <location>
        <begin position="12"/>
        <end position="33"/>
    </location>
</feature>
<evidence type="ECO:0000313" key="6">
    <source>
        <dbReference type="Proteomes" id="UP000247498"/>
    </source>
</evidence>
<sequence>MPAPPGGKRSGARAAAAAPAAAAAAPSAAPQPAMKSLGLQLRKDSSLICYVFLKAHQPKDEAQQPGQQQPGQQQQEQAQQQQQAQNTVFVAGLPLGLSEEDVGAVLSCFGDVAGVVMHHTKRSCVVVFAEAASARRALAAAGSGQVVEYEPPAPEGPRGLKAWVQQHKAARPGAAALQKQLDEWGRKRARDAGGVSTVSGGVAQAAAEAAAAAEGKKGKQYEDFYRFQQRDKRRNDLVELRRRFEEDRRRISELRAARNFKPY</sequence>
<dbReference type="Pfam" id="PF12923">
    <property type="entry name" value="RRP7"/>
    <property type="match status" value="1"/>
</dbReference>
<dbReference type="GO" id="GO:0034456">
    <property type="term" value="C:UTP-C complex"/>
    <property type="evidence" value="ECO:0007669"/>
    <property type="project" value="TreeGrafter"/>
</dbReference>
<dbReference type="AlphaFoldDB" id="A0A2V0PA79"/>
<dbReference type="STRING" id="307507.A0A2V0PA79"/>
<dbReference type="SMART" id="SM00360">
    <property type="entry name" value="RRM"/>
    <property type="match status" value="1"/>
</dbReference>
<dbReference type="InterPro" id="IPR012677">
    <property type="entry name" value="Nucleotide-bd_a/b_plait_sf"/>
</dbReference>
<feature type="compositionally biased region" description="Low complexity" evidence="3">
    <location>
        <begin position="63"/>
        <end position="81"/>
    </location>
</feature>
<feature type="region of interest" description="Disordered" evidence="3">
    <location>
        <begin position="1"/>
        <end position="34"/>
    </location>
</feature>
<dbReference type="Gene3D" id="3.30.70.330">
    <property type="match status" value="1"/>
</dbReference>
<feature type="domain" description="RRM" evidence="4">
    <location>
        <begin position="86"/>
        <end position="169"/>
    </location>
</feature>
<evidence type="ECO:0000256" key="1">
    <source>
        <dbReference type="ARBA" id="ARBA00006110"/>
    </source>
</evidence>
<dbReference type="GO" id="GO:0003723">
    <property type="term" value="F:RNA binding"/>
    <property type="evidence" value="ECO:0007669"/>
    <property type="project" value="UniProtKB-UniRule"/>
</dbReference>
<feature type="region of interest" description="Disordered" evidence="3">
    <location>
        <begin position="59"/>
        <end position="81"/>
    </location>
</feature>
<dbReference type="PANTHER" id="PTHR13191:SF0">
    <property type="entry name" value="RIBOSOMAL RNA-PROCESSING PROTEIN 7 HOMOLOG A-RELATED"/>
    <property type="match status" value="1"/>
</dbReference>
<dbReference type="Gene3D" id="6.10.250.1770">
    <property type="match status" value="1"/>
</dbReference>
<dbReference type="Pfam" id="PF00076">
    <property type="entry name" value="RRM_1"/>
    <property type="match status" value="1"/>
</dbReference>
<accession>A0A2V0PA79</accession>
<dbReference type="SUPFAM" id="SSF54928">
    <property type="entry name" value="RNA-binding domain, RBD"/>
    <property type="match status" value="1"/>
</dbReference>
<reference evidence="5 6" key="1">
    <citation type="journal article" date="2018" name="Sci. Rep.">
        <title>Raphidocelis subcapitata (=Pseudokirchneriella subcapitata) provides an insight into genome evolution and environmental adaptations in the Sphaeropleales.</title>
        <authorList>
            <person name="Suzuki S."/>
            <person name="Yamaguchi H."/>
            <person name="Nakajima N."/>
            <person name="Kawachi M."/>
        </authorList>
    </citation>
    <scope>NUCLEOTIDE SEQUENCE [LARGE SCALE GENOMIC DNA]</scope>
    <source>
        <strain evidence="5 6">NIES-35</strain>
    </source>
</reference>
<dbReference type="OrthoDB" id="5390at2759"/>
<evidence type="ECO:0000256" key="2">
    <source>
        <dbReference type="PROSITE-ProRule" id="PRU00176"/>
    </source>
</evidence>
<dbReference type="EMBL" id="BDRX01000047">
    <property type="protein sequence ID" value="GBF94015.1"/>
    <property type="molecule type" value="Genomic_DNA"/>
</dbReference>
<evidence type="ECO:0000256" key="3">
    <source>
        <dbReference type="SAM" id="MobiDB-lite"/>
    </source>
</evidence>
<comment type="caution">
    <text evidence="5">The sequence shown here is derived from an EMBL/GenBank/DDBJ whole genome shotgun (WGS) entry which is preliminary data.</text>
</comment>
<proteinExistence type="inferred from homology"/>
<dbReference type="GO" id="GO:0006364">
    <property type="term" value="P:rRNA processing"/>
    <property type="evidence" value="ECO:0007669"/>
    <property type="project" value="TreeGrafter"/>
</dbReference>
<dbReference type="Proteomes" id="UP000247498">
    <property type="component" value="Unassembled WGS sequence"/>
</dbReference>
<keyword evidence="2" id="KW-0694">RNA-binding</keyword>
<evidence type="ECO:0000259" key="4">
    <source>
        <dbReference type="PROSITE" id="PS50102"/>
    </source>
</evidence>
<evidence type="ECO:0000313" key="5">
    <source>
        <dbReference type="EMBL" id="GBF94015.1"/>
    </source>
</evidence>